<dbReference type="PIRSF" id="PIRSF016498">
    <property type="entry name" value="UCP016498"/>
    <property type="match status" value="1"/>
</dbReference>
<dbReference type="Proteomes" id="UP000316096">
    <property type="component" value="Unassembled WGS sequence"/>
</dbReference>
<gene>
    <name evidence="1" type="ORF">FB559_5427</name>
</gene>
<dbReference type="EMBL" id="VFOZ01000001">
    <property type="protein sequence ID" value="TQL99729.1"/>
    <property type="molecule type" value="Genomic_DNA"/>
</dbReference>
<proteinExistence type="predicted"/>
<name>A0A543CRK5_9ACTN</name>
<dbReference type="InterPro" id="IPR018699">
    <property type="entry name" value="DUF2203"/>
</dbReference>
<keyword evidence="2" id="KW-1185">Reference proteome</keyword>
<protein>
    <recommendedName>
        <fullName evidence="3">DUF2203 family protein</fullName>
    </recommendedName>
</protein>
<evidence type="ECO:0000313" key="1">
    <source>
        <dbReference type="EMBL" id="TQL99729.1"/>
    </source>
</evidence>
<dbReference type="RefSeq" id="WP_246122088.1">
    <property type="nucleotide sequence ID" value="NZ_VFOZ01000001.1"/>
</dbReference>
<reference evidence="1 2" key="1">
    <citation type="submission" date="2019-06" db="EMBL/GenBank/DDBJ databases">
        <title>Sequencing the genomes of 1000 actinobacteria strains.</title>
        <authorList>
            <person name="Klenk H.-P."/>
        </authorList>
    </citation>
    <scope>NUCLEOTIDE SEQUENCE [LARGE SCALE GENOMIC DNA]</scope>
    <source>
        <strain evidence="1 2">DSM 102200</strain>
    </source>
</reference>
<evidence type="ECO:0008006" key="3">
    <source>
        <dbReference type="Google" id="ProtNLM"/>
    </source>
</evidence>
<organism evidence="1 2">
    <name type="scientific">Actinoallomurus bryophytorum</name>
    <dbReference type="NCBI Taxonomy" id="1490222"/>
    <lineage>
        <taxon>Bacteria</taxon>
        <taxon>Bacillati</taxon>
        <taxon>Actinomycetota</taxon>
        <taxon>Actinomycetes</taxon>
        <taxon>Streptosporangiales</taxon>
        <taxon>Thermomonosporaceae</taxon>
        <taxon>Actinoallomurus</taxon>
    </lineage>
</organism>
<dbReference type="Pfam" id="PF09969">
    <property type="entry name" value="DUF2203"/>
    <property type="match status" value="1"/>
</dbReference>
<sequence>MTDRTFTLSEARALVPEARAQIDAIVAARANLAEVTFALRSGLASHLGGKPEQKGYEARIDEALGWFTIQGIEVKSISPVLVDFPAVYKGTSVRLCLLEGETELGWYHRTDLGFAARRRIPAAGI</sequence>
<evidence type="ECO:0000313" key="2">
    <source>
        <dbReference type="Proteomes" id="UP000316096"/>
    </source>
</evidence>
<dbReference type="AlphaFoldDB" id="A0A543CRK5"/>
<accession>A0A543CRK5</accession>
<comment type="caution">
    <text evidence="1">The sequence shown here is derived from an EMBL/GenBank/DDBJ whole genome shotgun (WGS) entry which is preliminary data.</text>
</comment>